<name>A0A261Y2J3_9FUNG</name>
<dbReference type="InterPro" id="IPR001547">
    <property type="entry name" value="Glyco_hydro_5"/>
</dbReference>
<feature type="compositionally biased region" description="Polar residues" evidence="4">
    <location>
        <begin position="1338"/>
        <end position="1372"/>
    </location>
</feature>
<evidence type="ECO:0000256" key="2">
    <source>
        <dbReference type="ARBA" id="ARBA00022801"/>
    </source>
</evidence>
<feature type="compositionally biased region" description="Polar residues" evidence="4">
    <location>
        <begin position="1144"/>
        <end position="1156"/>
    </location>
</feature>
<feature type="compositionally biased region" description="Basic and acidic residues" evidence="4">
    <location>
        <begin position="1160"/>
        <end position="1170"/>
    </location>
</feature>
<evidence type="ECO:0008006" key="9">
    <source>
        <dbReference type="Google" id="ProtNLM"/>
    </source>
</evidence>
<dbReference type="GO" id="GO:0000272">
    <property type="term" value="P:polysaccharide catabolic process"/>
    <property type="evidence" value="ECO:0007669"/>
    <property type="project" value="InterPro"/>
</dbReference>
<evidence type="ECO:0000256" key="4">
    <source>
        <dbReference type="SAM" id="MobiDB-lite"/>
    </source>
</evidence>
<dbReference type="Proteomes" id="UP000242875">
    <property type="component" value="Unassembled WGS sequence"/>
</dbReference>
<dbReference type="InterPro" id="IPR036028">
    <property type="entry name" value="SH3-like_dom_sf"/>
</dbReference>
<gene>
    <name evidence="7" type="ORF">BZG36_02328</name>
</gene>
<dbReference type="InterPro" id="IPR011993">
    <property type="entry name" value="PH-like_dom_sf"/>
</dbReference>
<feature type="region of interest" description="Disordered" evidence="4">
    <location>
        <begin position="481"/>
        <end position="501"/>
    </location>
</feature>
<feature type="compositionally biased region" description="Polar residues" evidence="4">
    <location>
        <begin position="929"/>
        <end position="945"/>
    </location>
</feature>
<feature type="region of interest" description="Disordered" evidence="4">
    <location>
        <begin position="1553"/>
        <end position="1575"/>
    </location>
</feature>
<dbReference type="EMBL" id="MVBO01000029">
    <property type="protein sequence ID" value="OZJ04839.1"/>
    <property type="molecule type" value="Genomic_DNA"/>
</dbReference>
<protein>
    <recommendedName>
        <fullName evidence="9">PH domain-containing protein</fullName>
    </recommendedName>
</protein>
<dbReference type="Pfam" id="PF18564">
    <property type="entry name" value="Glyco_hydro_5_C"/>
    <property type="match status" value="1"/>
</dbReference>
<dbReference type="FunFam" id="2.30.29.30:FF:000286">
    <property type="entry name" value="PH-protein kinase domain containing protein"/>
    <property type="match status" value="1"/>
</dbReference>
<evidence type="ECO:0000313" key="7">
    <source>
        <dbReference type="EMBL" id="OZJ04839.1"/>
    </source>
</evidence>
<dbReference type="InterPro" id="IPR008610">
    <property type="entry name" value="Ebp2"/>
</dbReference>
<feature type="compositionally biased region" description="Basic residues" evidence="4">
    <location>
        <begin position="218"/>
        <end position="230"/>
    </location>
</feature>
<feature type="region of interest" description="Disordered" evidence="4">
    <location>
        <begin position="842"/>
        <end position="881"/>
    </location>
</feature>
<dbReference type="SUPFAM" id="SSF50044">
    <property type="entry name" value="SH3-domain"/>
    <property type="match status" value="1"/>
</dbReference>
<dbReference type="PANTHER" id="PTHR31308">
    <property type="match status" value="1"/>
</dbReference>
<feature type="region of interest" description="Disordered" evidence="4">
    <location>
        <begin position="1310"/>
        <end position="1377"/>
    </location>
</feature>
<evidence type="ECO:0000259" key="6">
    <source>
        <dbReference type="PROSITE" id="PS50105"/>
    </source>
</evidence>
<feature type="compositionally biased region" description="Polar residues" evidence="4">
    <location>
        <begin position="2225"/>
        <end position="2239"/>
    </location>
</feature>
<dbReference type="PANTHER" id="PTHR31308:SF5">
    <property type="entry name" value="ERGOSTERYL-BETA-GLUCOSIDASE"/>
    <property type="match status" value="1"/>
</dbReference>
<dbReference type="Pfam" id="PF00150">
    <property type="entry name" value="Cellulase"/>
    <property type="match status" value="1"/>
</dbReference>
<dbReference type="Gene3D" id="3.20.20.80">
    <property type="entry name" value="Glycosidases"/>
    <property type="match status" value="2"/>
</dbReference>
<feature type="region of interest" description="Disordered" evidence="4">
    <location>
        <begin position="607"/>
        <end position="664"/>
    </location>
</feature>
<feature type="compositionally biased region" description="Polar residues" evidence="4">
    <location>
        <begin position="1061"/>
        <end position="1078"/>
    </location>
</feature>
<feature type="compositionally biased region" description="Polar residues" evidence="4">
    <location>
        <begin position="1558"/>
        <end position="1571"/>
    </location>
</feature>
<dbReference type="GO" id="GO:0050295">
    <property type="term" value="F:steryl-beta-glucosidase activity"/>
    <property type="evidence" value="ECO:0007669"/>
    <property type="project" value="TreeGrafter"/>
</dbReference>
<dbReference type="SUPFAM" id="SSF51445">
    <property type="entry name" value="(Trans)glycosidases"/>
    <property type="match status" value="1"/>
</dbReference>
<feature type="region of interest" description="Disordered" evidence="4">
    <location>
        <begin position="699"/>
        <end position="751"/>
    </location>
</feature>
<feature type="region of interest" description="Disordered" evidence="4">
    <location>
        <begin position="1"/>
        <end position="39"/>
    </location>
</feature>
<dbReference type="PROSITE" id="PS50003">
    <property type="entry name" value="PH_DOMAIN"/>
    <property type="match status" value="1"/>
</dbReference>
<dbReference type="CDD" id="cd09535">
    <property type="entry name" value="SAM_BOI-like_fungal"/>
    <property type="match status" value="1"/>
</dbReference>
<proteinExistence type="inferred from homology"/>
<feature type="region of interest" description="Disordered" evidence="4">
    <location>
        <begin position="2215"/>
        <end position="2265"/>
    </location>
</feature>
<feature type="compositionally biased region" description="Polar residues" evidence="4">
    <location>
        <begin position="632"/>
        <end position="642"/>
    </location>
</feature>
<dbReference type="Gene3D" id="2.60.40.1180">
    <property type="entry name" value="Golgi alpha-mannosidase II"/>
    <property type="match status" value="1"/>
</dbReference>
<evidence type="ECO:0000259" key="5">
    <source>
        <dbReference type="PROSITE" id="PS50003"/>
    </source>
</evidence>
<dbReference type="SUPFAM" id="SSF47769">
    <property type="entry name" value="SAM/Pointed domain"/>
    <property type="match status" value="1"/>
</dbReference>
<dbReference type="InterPro" id="IPR013761">
    <property type="entry name" value="SAM/pointed_sf"/>
</dbReference>
<dbReference type="SMART" id="SM00233">
    <property type="entry name" value="PH"/>
    <property type="match status" value="1"/>
</dbReference>
<dbReference type="GO" id="GO:1904462">
    <property type="term" value="P:ergosteryl 3-beta-D-glucoside catabolic process"/>
    <property type="evidence" value="ECO:0007669"/>
    <property type="project" value="TreeGrafter"/>
</dbReference>
<evidence type="ECO:0000256" key="1">
    <source>
        <dbReference type="ARBA" id="ARBA00005641"/>
    </source>
</evidence>
<reference evidence="7 8" key="1">
    <citation type="journal article" date="2017" name="Mycologia">
        <title>Bifiguratus adelaidae, gen. et sp. nov., a new member of Mucoromycotina in endophytic and soil-dwelling habitats.</title>
        <authorList>
            <person name="Torres-Cruz T.J."/>
            <person name="Billingsley Tobias T.L."/>
            <person name="Almatruk M."/>
            <person name="Hesse C."/>
            <person name="Kuske C.R."/>
            <person name="Desiro A."/>
            <person name="Benucci G.M."/>
            <person name="Bonito G."/>
            <person name="Stajich J.E."/>
            <person name="Dunlap C."/>
            <person name="Arnold A.E."/>
            <person name="Porras-Alfaro A."/>
        </authorList>
    </citation>
    <scope>NUCLEOTIDE SEQUENCE [LARGE SCALE GENOMIC DNA]</scope>
    <source>
        <strain evidence="7 8">AZ0501</strain>
    </source>
</reference>
<dbReference type="InterPro" id="IPR017853">
    <property type="entry name" value="GH"/>
</dbReference>
<feature type="region of interest" description="Disordered" evidence="4">
    <location>
        <begin position="916"/>
        <end position="1086"/>
    </location>
</feature>
<dbReference type="InterPro" id="IPR036872">
    <property type="entry name" value="CH_dom_sf"/>
</dbReference>
<feature type="compositionally biased region" description="Low complexity" evidence="4">
    <location>
        <begin position="2240"/>
        <end position="2262"/>
    </location>
</feature>
<dbReference type="InterPro" id="IPR001660">
    <property type="entry name" value="SAM"/>
</dbReference>
<dbReference type="OrthoDB" id="9971853at2759"/>
<dbReference type="SUPFAM" id="SSF50729">
    <property type="entry name" value="PH domain-like"/>
    <property type="match status" value="1"/>
</dbReference>
<accession>A0A261Y2J3</accession>
<dbReference type="Pfam" id="PF07647">
    <property type="entry name" value="SAM_2"/>
    <property type="match status" value="1"/>
</dbReference>
<dbReference type="Gene3D" id="1.10.150.50">
    <property type="entry name" value="Transcription Factor, Ets-1"/>
    <property type="match status" value="1"/>
</dbReference>
<dbReference type="Pfam" id="PF05890">
    <property type="entry name" value="Ebp2"/>
    <property type="match status" value="1"/>
</dbReference>
<feature type="compositionally biased region" description="Basic and acidic residues" evidence="4">
    <location>
        <begin position="729"/>
        <end position="751"/>
    </location>
</feature>
<feature type="domain" description="PH" evidence="5">
    <location>
        <begin position="1168"/>
        <end position="1264"/>
    </location>
</feature>
<feature type="compositionally biased region" description="Pro residues" evidence="4">
    <location>
        <begin position="1016"/>
        <end position="1029"/>
    </location>
</feature>
<feature type="region of interest" description="Disordered" evidence="4">
    <location>
        <begin position="1589"/>
        <end position="1611"/>
    </location>
</feature>
<feature type="compositionally biased region" description="Low complexity" evidence="4">
    <location>
        <begin position="856"/>
        <end position="880"/>
    </location>
</feature>
<keyword evidence="3" id="KW-0326">Glycosidase</keyword>
<dbReference type="InterPro" id="IPR013780">
    <property type="entry name" value="Glyco_hydro_b"/>
</dbReference>
<feature type="region of interest" description="Disordered" evidence="4">
    <location>
        <begin position="206"/>
        <end position="245"/>
    </location>
</feature>
<dbReference type="SUPFAM" id="SSF47576">
    <property type="entry name" value="Calponin-homology domain, CH-domain"/>
    <property type="match status" value="1"/>
</dbReference>
<keyword evidence="8" id="KW-1185">Reference proteome</keyword>
<evidence type="ECO:0000313" key="8">
    <source>
        <dbReference type="Proteomes" id="UP000242875"/>
    </source>
</evidence>
<dbReference type="Gene3D" id="2.30.29.30">
    <property type="entry name" value="Pleckstrin-homology domain (PH domain)/Phosphotyrosine-binding domain (PTB)"/>
    <property type="match status" value="1"/>
</dbReference>
<dbReference type="InterPro" id="IPR052066">
    <property type="entry name" value="Glycosphingolipid_Hydrolases"/>
</dbReference>
<evidence type="ECO:0000256" key="3">
    <source>
        <dbReference type="ARBA" id="ARBA00023295"/>
    </source>
</evidence>
<comment type="similarity">
    <text evidence="1">Belongs to the glycosyl hydrolase 5 (cellulase A) family.</text>
</comment>
<feature type="domain" description="SAM" evidence="6">
    <location>
        <begin position="775"/>
        <end position="838"/>
    </location>
</feature>
<keyword evidence="2" id="KW-0378">Hydrolase</keyword>
<dbReference type="Gene3D" id="1.10.418.10">
    <property type="entry name" value="Calponin-like domain"/>
    <property type="match status" value="1"/>
</dbReference>
<feature type="region of interest" description="Disordered" evidence="4">
    <location>
        <begin position="1107"/>
        <end position="1170"/>
    </location>
</feature>
<feature type="compositionally biased region" description="Polar residues" evidence="4">
    <location>
        <begin position="1591"/>
        <end position="1603"/>
    </location>
</feature>
<organism evidence="7 8">
    <name type="scientific">Bifiguratus adelaidae</name>
    <dbReference type="NCBI Taxonomy" id="1938954"/>
    <lineage>
        <taxon>Eukaryota</taxon>
        <taxon>Fungi</taxon>
        <taxon>Fungi incertae sedis</taxon>
        <taxon>Mucoromycota</taxon>
        <taxon>Mucoromycotina</taxon>
        <taxon>Endogonomycetes</taxon>
        <taxon>Endogonales</taxon>
        <taxon>Endogonales incertae sedis</taxon>
        <taxon>Bifiguratus</taxon>
    </lineage>
</organism>
<sequence>MSDSEEEWDERAEQEEEEEDAPVNLEELDESDIDNEDGDMIPEQKVTINNEAALTRIQQDIALKGLPWIETMDITLPQPLDIKDVHDDLQRELAFYQQGLFAAQEARKRVKATGVEFSRPDDYFAEMVKSDEHMEKIRQKLIDESASIKASEEAKKQRELKKFGKKVQVEKLQERQAQKKEQLEKIKMLKRKRKGADEVSFEDNFDIELEEDDEPSKKKGGKQKGGKGGKPRAGGAKNIKRQKKNPIAATLKQLDQVVPRKSLIRHCYAGQVDADHAGCFETTIQMRCKDVDAACNKAGMAEHGRYLYISAQEDQHSWTPMSGIVELVPPDGISVIVLLGGIASSDSKCIHELTSVLTTWHTLKASIHYVIGEATQDAVSVLSHLQQHNFPLGSLHLATQREPRNQVHAFEQHFGKAIKQLLNDFPVRRFVLVTDVSLSPTILALLSPPQVLTVFCISEPPSPTADTITWSRRSSGTSLSLTPVLTRSSTPLSTSSTSNDSLSSLRRLTSKLKSPRKSTSTLYLSVEKRVSNYNPHVSANCENNGLKNDRRTDHVINSFVLLMMNEDEISFRLGDAIIVLEKDEIYGDGWWQIGLFPMNYTSRIPPAGRKIEPESDDIEGSRPIELPAPRRGSTQISENHAASLSAEPGSHRLMKTPSPGTSLENKIDHLHYAITQMSIPPEPRDLASPPLDQTFLGQDEARSASASKTSSKREPFDPSAVPLPPTPTDGRRGQNEAQKHEVEEEPHPMDSRRNIALGAALIDPMLSLPANPEDWEVEQVAMWLESVGLGNVADNFIRNEISGDILLELTPDMLKELEITSFGKRFKVINAITALKDRTNHNTNTAAEFDHPPREPVSTYTPPSGSTTTPRRSSVTPRPSLDLTRRAQQQGLVPITAQDIGGSSIDAQGEYHVRSLSRASVQDRRTAAMSPTFSNRSRSGRNSTDPRGMPIEARNLNARPSFEMPRKAPAPPSSLGSDDVGEGMIPIQLSSSPIPGLPGDLQPSPGSPSLQAAKLSPPPGPHLIRPPQPADATLATTAITFREKDRSRQPFNADRPVMPTERTSTASIGSNRSTSAPSLSAYKNGMPSNGSLARALSHRVQGTRSQNLNLLDLSKRSSLNIGPRDPLRQEPQQQFAPYDDYQPERSQSNDMFSLTPSPGRKVEEDSHRPQMEGWLHKQGDRYKIWNKRWFLLKDSDLFYFKGPRESKLKGHINLRGYKILPDPSIHSGKYCFKAVHDRERNFIFYTDTEESLRAWLHALMKATIMRNLDSPVISSSNIETVSLELAQKMKPRPPSLIMDPKEPDLNNFKPFNNHYPADMSSRAAKTGSYHSDHRTSVHSDYSAFQPQSYHDSLRSSNVSLGQQSPTQPQFEPSSMRIGGLKRVTEEFIEENEANQSSALDRFKQSLLPSKQPVLGASSKASDSPASQRPKDYVDWVNANLPPEASRINDLSNLKNGEMLIRLLESLSGKEVRRPPALQTATYPGGVSATGSNHSMIMLDLVVAAFKFMGRQGVQVDGRFTIKDVFSGNEARIMDMLDAIRSWADSLKTKERETDEVLGSTSVDRNAQSTPKFLSDPYTRAEADLRDLVTDPSPQAMSSRTSDPISALGGSEDLERYSSSKDLVRTKLGLAKSMTSISSYSVSSGHDFKEIKTQDLKRLCSVAHDWSKEDIGPIKSGNKYFVDKHGRKLLLRGVNLCGSSKLPTKPNGSTHLIEGFWDHRHVSFVGRPFPLEEADEHFSRLRSWGLTFVRLLVPWESLEHEGIGIYDEEYIEYLIQLIEMMPKYGIKCFIDPHQDAWSRFSGGSGAPGWTFEVVGLDIKHFKETGAAYVHQTNHVDGEFQPMLWPTNYIKLASATMFTVFWAGSTFCPKALFEGESVQEVLQRSFINCFSHLMSRLRHLEAIMGIEVMNEPHPGYIGLANIKAWDSTKNLLFGDAPSPLQSIAAGAGIPQEIDIYTRSWPLPTRKTATRILNSEGVKAWLPGHECVWQVAGVWRPVQSKATGKTTVICDNPKYFSMHPVTEQPMEFYRDFYMPFVDRFAKAIEKVDEDMFVFVEPLPNEPAPIYANSPKSAVFAPHWYDLNCLFYKKFTGKVTHDVHALQKTRNPITATYFGLAGAKKNYTGQIRNIKESGISNIGSRPCVVGEVGIPMDLNKRKAFITGDYTQHSAFLDAVMTALEQNLVNFTLWNYNPHNDNHYGDHWNGEDFSIFSPRRMLPSSDPFDETAKGKSTSNPQAKEVSTQASPSSAPAIRASPVSSDSSSQAAEMQREAAAVFDLGEQEFEEDADVDPDHLLHIGGRVLDAVLRPYAAKVAGEPISCKFDLKSLRYTFSFQNASLTSNDADIPTSSAAGITEFYIPTYHYRGQTLDVKVTDGDWRYVRRNQTLYYRHSNLSRGFIHTIVIDVADMPKHPHKVHKQDAQIAENGRKPHCTIM</sequence>
<dbReference type="InterPro" id="IPR001849">
    <property type="entry name" value="PH_domain"/>
</dbReference>
<dbReference type="Pfam" id="PF00169">
    <property type="entry name" value="PH"/>
    <property type="match status" value="1"/>
</dbReference>
<dbReference type="PROSITE" id="PS50105">
    <property type="entry name" value="SAM_DOMAIN"/>
    <property type="match status" value="1"/>
</dbReference>
<dbReference type="InterPro" id="IPR041036">
    <property type="entry name" value="GH5_C"/>
</dbReference>
<comment type="caution">
    <text evidence="7">The sequence shown here is derived from an EMBL/GenBank/DDBJ whole genome shotgun (WGS) entry which is preliminary data.</text>
</comment>
<dbReference type="Gene3D" id="2.30.30.40">
    <property type="entry name" value="SH3 Domains"/>
    <property type="match status" value="1"/>
</dbReference>
<dbReference type="SMART" id="SM00454">
    <property type="entry name" value="SAM"/>
    <property type="match status" value="1"/>
</dbReference>